<name>D4JFB0_9FIRM</name>
<evidence type="ECO:0000313" key="2">
    <source>
        <dbReference type="Proteomes" id="UP000008801"/>
    </source>
</evidence>
<dbReference type="Proteomes" id="UP000008801">
    <property type="component" value="Chromosome"/>
</dbReference>
<reference evidence="1 2" key="2">
    <citation type="submission" date="2010-03" db="EMBL/GenBank/DDBJ databases">
        <authorList>
            <person name="Pajon A."/>
        </authorList>
    </citation>
    <scope>NUCLEOTIDE SEQUENCE [LARGE SCALE GENOMIC DNA]</scope>
    <source>
        <strain evidence="1 2">T2-87</strain>
    </source>
</reference>
<dbReference type="EMBL" id="FP929041">
    <property type="protein sequence ID" value="CBK88882.1"/>
    <property type="molecule type" value="Genomic_DNA"/>
</dbReference>
<dbReference type="AlphaFoldDB" id="D4JFB0"/>
<accession>D4JFB0</accession>
<dbReference type="KEGG" id="euc:EC1_15350"/>
<proteinExistence type="predicted"/>
<sequence>MFILDGDFTEEDFKEMIMIKVKEFDPKFFYKQAIQ</sequence>
<protein>
    <submittedName>
        <fullName evidence="1">Uncharacterized protein</fullName>
    </submittedName>
</protein>
<gene>
    <name evidence="1" type="ORF">EC1_15350</name>
</gene>
<dbReference type="HOGENOM" id="CLU_3365049_0_0_9"/>
<organism evidence="1 2">
    <name type="scientific">Faecalitalea cylindroides T2-87</name>
    <dbReference type="NCBI Taxonomy" id="717960"/>
    <lineage>
        <taxon>Bacteria</taxon>
        <taxon>Bacillati</taxon>
        <taxon>Bacillota</taxon>
        <taxon>Erysipelotrichia</taxon>
        <taxon>Erysipelotrichales</taxon>
        <taxon>Erysipelotrichaceae</taxon>
        <taxon>Faecalitalea</taxon>
    </lineage>
</organism>
<reference evidence="1 2" key="1">
    <citation type="submission" date="2010-03" db="EMBL/GenBank/DDBJ databases">
        <title>The genome sequence of Eubacterium cylindroides T2-87.</title>
        <authorList>
            <consortium name="metaHIT consortium -- http://www.metahit.eu/"/>
            <person name="Pajon A."/>
            <person name="Turner K."/>
            <person name="Parkhill J."/>
            <person name="Duncan S."/>
            <person name="Flint H."/>
        </authorList>
    </citation>
    <scope>NUCLEOTIDE SEQUENCE [LARGE SCALE GENOMIC DNA]</scope>
    <source>
        <strain evidence="1 2">T2-87</strain>
    </source>
</reference>
<evidence type="ECO:0000313" key="1">
    <source>
        <dbReference type="EMBL" id="CBK88882.1"/>
    </source>
</evidence>